<dbReference type="PROSITE" id="PS50943">
    <property type="entry name" value="HTH_CROC1"/>
    <property type="match status" value="1"/>
</dbReference>
<accession>A0A1V4D159</accession>
<evidence type="ECO:0000259" key="5">
    <source>
        <dbReference type="PROSITE" id="PS50943"/>
    </source>
</evidence>
<dbReference type="InterPro" id="IPR001387">
    <property type="entry name" value="Cro/C1-type_HTH"/>
</dbReference>
<dbReference type="Proteomes" id="UP000033615">
    <property type="component" value="Unassembled WGS sequence"/>
</dbReference>
<gene>
    <name evidence="6" type="ORF">VT50_0224165</name>
</gene>
<dbReference type="InterPro" id="IPR050807">
    <property type="entry name" value="TransReg_Diox_bact_type"/>
</dbReference>
<dbReference type="GO" id="GO:0005829">
    <property type="term" value="C:cytosol"/>
    <property type="evidence" value="ECO:0007669"/>
    <property type="project" value="TreeGrafter"/>
</dbReference>
<dbReference type="CDD" id="cd00093">
    <property type="entry name" value="HTH_XRE"/>
    <property type="match status" value="1"/>
</dbReference>
<dbReference type="OrthoDB" id="9810578at2"/>
<evidence type="ECO:0000256" key="2">
    <source>
        <dbReference type="ARBA" id="ARBA00023015"/>
    </source>
</evidence>
<evidence type="ECO:0000313" key="6">
    <source>
        <dbReference type="EMBL" id="OPF75990.1"/>
    </source>
</evidence>
<keyword evidence="7" id="KW-1185">Reference proteome</keyword>
<proteinExistence type="inferred from homology"/>
<comment type="similarity">
    <text evidence="1">Belongs to the short-chain fatty acyl-CoA assimilation regulator (ScfR) family.</text>
</comment>
<organism evidence="6 7">
    <name type="scientific">Streptomyces antioxidans</name>
    <dbReference type="NCBI Taxonomy" id="1507734"/>
    <lineage>
        <taxon>Bacteria</taxon>
        <taxon>Bacillati</taxon>
        <taxon>Actinomycetota</taxon>
        <taxon>Actinomycetes</taxon>
        <taxon>Kitasatosporales</taxon>
        <taxon>Streptomycetaceae</taxon>
        <taxon>Streptomyces</taxon>
    </lineage>
</organism>
<comment type="caution">
    <text evidence="6">The sequence shown here is derived from an EMBL/GenBank/DDBJ whole genome shotgun (WGS) entry which is preliminary data.</text>
</comment>
<dbReference type="InterPro" id="IPR010359">
    <property type="entry name" value="IrrE_HExxH"/>
</dbReference>
<name>A0A1V4D159_9ACTN</name>
<dbReference type="Pfam" id="PF06114">
    <property type="entry name" value="Peptidase_M78"/>
    <property type="match status" value="1"/>
</dbReference>
<reference evidence="6" key="1">
    <citation type="submission" date="2016-12" db="EMBL/GenBank/DDBJ databases">
        <title>Genome sequence of Streptomyces antioxidans MUSC 164.</title>
        <authorList>
            <person name="Lee L.-H."/>
            <person name="Ser H.-L."/>
        </authorList>
    </citation>
    <scope>NUCLEOTIDE SEQUENCE [LARGE SCALE GENOMIC DNA]</scope>
    <source>
        <strain evidence="6">MUSC 164</strain>
    </source>
</reference>
<dbReference type="SMART" id="SM00530">
    <property type="entry name" value="HTH_XRE"/>
    <property type="match status" value="1"/>
</dbReference>
<keyword evidence="3" id="KW-0238">DNA-binding</keyword>
<evidence type="ECO:0000256" key="3">
    <source>
        <dbReference type="ARBA" id="ARBA00023125"/>
    </source>
</evidence>
<evidence type="ECO:0000313" key="7">
    <source>
        <dbReference type="Proteomes" id="UP000033615"/>
    </source>
</evidence>
<keyword evidence="4" id="KW-0804">Transcription</keyword>
<dbReference type="Gene3D" id="1.10.260.40">
    <property type="entry name" value="lambda repressor-like DNA-binding domains"/>
    <property type="match status" value="1"/>
</dbReference>
<dbReference type="GO" id="GO:0003700">
    <property type="term" value="F:DNA-binding transcription factor activity"/>
    <property type="evidence" value="ECO:0007669"/>
    <property type="project" value="TreeGrafter"/>
</dbReference>
<feature type="domain" description="HTH cro/C1-type" evidence="5">
    <location>
        <begin position="16"/>
        <end position="70"/>
    </location>
</feature>
<dbReference type="PANTHER" id="PTHR46797:SF23">
    <property type="entry name" value="HTH-TYPE TRANSCRIPTIONAL REGULATOR SUTR"/>
    <property type="match status" value="1"/>
</dbReference>
<dbReference type="RefSeq" id="WP_046087068.1">
    <property type="nucleotide sequence ID" value="NZ_LAKD02000064.1"/>
</dbReference>
<dbReference type="InterPro" id="IPR018653">
    <property type="entry name" value="ScfR_C"/>
</dbReference>
<evidence type="ECO:0000256" key="4">
    <source>
        <dbReference type="ARBA" id="ARBA00023163"/>
    </source>
</evidence>
<dbReference type="Pfam" id="PF01381">
    <property type="entry name" value="HTH_3"/>
    <property type="match status" value="1"/>
</dbReference>
<dbReference type="InterPro" id="IPR026281">
    <property type="entry name" value="HTH_RamB"/>
</dbReference>
<dbReference type="InterPro" id="IPR010982">
    <property type="entry name" value="Lambda_DNA-bd_dom_sf"/>
</dbReference>
<dbReference type="EMBL" id="LAKD02000064">
    <property type="protein sequence ID" value="OPF75990.1"/>
    <property type="molecule type" value="Genomic_DNA"/>
</dbReference>
<dbReference type="GO" id="GO:0003677">
    <property type="term" value="F:DNA binding"/>
    <property type="evidence" value="ECO:0007669"/>
    <property type="project" value="UniProtKB-KW"/>
</dbReference>
<dbReference type="Pfam" id="PF09856">
    <property type="entry name" value="ScfRs"/>
    <property type="match status" value="1"/>
</dbReference>
<dbReference type="AlphaFoldDB" id="A0A1V4D159"/>
<keyword evidence="2" id="KW-0805">Transcription regulation</keyword>
<evidence type="ECO:0000256" key="1">
    <source>
        <dbReference type="ARBA" id="ARBA00007227"/>
    </source>
</evidence>
<dbReference type="SUPFAM" id="SSF47413">
    <property type="entry name" value="lambda repressor-like DNA-binding domains"/>
    <property type="match status" value="1"/>
</dbReference>
<protein>
    <submittedName>
        <fullName evidence="6">Cro/Cl family transcriptional regulator</fullName>
    </submittedName>
</protein>
<sequence>MARRPAERKIYAHAKLRRLRREQGMNQVDMARALSISTSYANQIEQGQRPLTAPVLLRIAEVFGVDAEFFSEADEDRLAADLRAALADEACGAELPADVEITEAARDHPEVARALVALHRRYRDTAEQAAALAPPDTEAWLPPSEPHDEVRDLFYAHHNHFDPLETEAERTADVLELRPGRAADPLAAHLADRHGVTAIQVSQGRSADARRFDKDTGLLFLSPWLSDGQRAFQLATQLALLEHGPLITQLADGATGLTSPESRALARIGLANYFAGALLMPYTTFHTTAEDVRYDIELLSARFGVGFETVCHRLSTLQRTGRRGVPFSFLRVDRAGNISKRQSATPFHFSRMGGTCPLWTVYEAFSAPGRILTQVAEMPDGKKYFWIARTITRGGFGHRAPRAEFAVALGCELRHAQRLVYAEGVALDDPRAATPIGLGCRICERRDCAQRARPPAGGRLAIDPDRRAYVPYPVETGAP</sequence>
<dbReference type="PIRSF" id="PIRSF019251">
    <property type="entry name" value="Rv0465c"/>
    <property type="match status" value="1"/>
</dbReference>
<dbReference type="PANTHER" id="PTHR46797">
    <property type="entry name" value="HTH-TYPE TRANSCRIPTIONAL REGULATOR"/>
    <property type="match status" value="1"/>
</dbReference>